<keyword evidence="3" id="KW-1185">Reference proteome</keyword>
<evidence type="ECO:0000259" key="1">
    <source>
        <dbReference type="PROSITE" id="PS50887"/>
    </source>
</evidence>
<evidence type="ECO:0000313" key="3">
    <source>
        <dbReference type="Proteomes" id="UP000799092"/>
    </source>
</evidence>
<dbReference type="OrthoDB" id="9759607at2"/>
<proteinExistence type="predicted"/>
<dbReference type="InterPro" id="IPR029787">
    <property type="entry name" value="Nucleotide_cyclase"/>
</dbReference>
<dbReference type="PROSITE" id="PS50887">
    <property type="entry name" value="GGDEF"/>
    <property type="match status" value="1"/>
</dbReference>
<dbReference type="SUPFAM" id="SSF55073">
    <property type="entry name" value="Nucleotide cyclase"/>
    <property type="match status" value="1"/>
</dbReference>
<dbReference type="Pfam" id="PF00990">
    <property type="entry name" value="GGDEF"/>
    <property type="match status" value="1"/>
</dbReference>
<dbReference type="Proteomes" id="UP000799092">
    <property type="component" value="Unassembled WGS sequence"/>
</dbReference>
<dbReference type="InterPro" id="IPR052163">
    <property type="entry name" value="DGC-Regulatory_Protein"/>
</dbReference>
<accession>A0A6A8DC06</accession>
<dbReference type="Gene3D" id="3.30.70.270">
    <property type="match status" value="1"/>
</dbReference>
<feature type="domain" description="GGDEF" evidence="1">
    <location>
        <begin position="58"/>
        <end position="191"/>
    </location>
</feature>
<dbReference type="AlphaFoldDB" id="A0A6A8DC06"/>
<comment type="caution">
    <text evidence="2">The sequence shown here is derived from an EMBL/GenBank/DDBJ whole genome shotgun (WGS) entry which is preliminary data.</text>
</comment>
<dbReference type="EMBL" id="WJNG01000003">
    <property type="protein sequence ID" value="MRH42066.1"/>
    <property type="molecule type" value="Genomic_DNA"/>
</dbReference>
<dbReference type="PANTHER" id="PTHR46663">
    <property type="entry name" value="DIGUANYLATE CYCLASE DGCT-RELATED"/>
    <property type="match status" value="1"/>
</dbReference>
<name>A0A6A8DC06_9BACI</name>
<protein>
    <submittedName>
        <fullName evidence="2">Diguanylate cyclase</fullName>
    </submittedName>
</protein>
<dbReference type="PANTHER" id="PTHR46663:SF2">
    <property type="entry name" value="GGDEF DOMAIN-CONTAINING PROTEIN"/>
    <property type="match status" value="1"/>
</dbReference>
<evidence type="ECO:0000313" key="2">
    <source>
        <dbReference type="EMBL" id="MRH42066.1"/>
    </source>
</evidence>
<dbReference type="NCBIfam" id="TIGR00254">
    <property type="entry name" value="GGDEF"/>
    <property type="match status" value="1"/>
</dbReference>
<gene>
    <name evidence="2" type="ORF">GH741_05180</name>
</gene>
<sequence length="194" mass="22341">MDTEPYTFTEKETKFLKTMAVFLAHSIELDILAHQDSLTGLNNRYFLQNYIDTLPMESKVAIIFIDLDGFKLVNDSYGHKEGDAILFQVAERIRECVRAKDILCRYAGDEFIIMLQEDVNEAYTRTLSDLIISQFRRPFIINGDELGLSVSIGISIGENKDRNIEKLVAEADLAMYYSKNNGKDRYSYFYELGE</sequence>
<reference evidence="2" key="1">
    <citation type="submission" date="2019-11" db="EMBL/GenBank/DDBJ databases">
        <authorList>
            <person name="Li J."/>
        </authorList>
    </citation>
    <scope>NUCLEOTIDE SEQUENCE</scope>
    <source>
        <strain evidence="2">B6B</strain>
    </source>
</reference>
<dbReference type="InterPro" id="IPR043128">
    <property type="entry name" value="Rev_trsase/Diguanyl_cyclase"/>
</dbReference>
<dbReference type="CDD" id="cd01949">
    <property type="entry name" value="GGDEF"/>
    <property type="match status" value="1"/>
</dbReference>
<dbReference type="InterPro" id="IPR000160">
    <property type="entry name" value="GGDEF_dom"/>
</dbReference>
<organism evidence="2 3">
    <name type="scientific">Aquibacillus halophilus</name>
    <dbReference type="NCBI Taxonomy" id="930132"/>
    <lineage>
        <taxon>Bacteria</taxon>
        <taxon>Bacillati</taxon>
        <taxon>Bacillota</taxon>
        <taxon>Bacilli</taxon>
        <taxon>Bacillales</taxon>
        <taxon>Bacillaceae</taxon>
        <taxon>Aquibacillus</taxon>
    </lineage>
</organism>
<dbReference type="SMART" id="SM00267">
    <property type="entry name" value="GGDEF"/>
    <property type="match status" value="1"/>
</dbReference>